<feature type="transmembrane region" description="Helical" evidence="12">
    <location>
        <begin position="192"/>
        <end position="214"/>
    </location>
</feature>
<keyword evidence="6 12" id="KW-0812">Transmembrane</keyword>
<evidence type="ECO:0000313" key="15">
    <source>
        <dbReference type="Proteomes" id="UP001549749"/>
    </source>
</evidence>
<feature type="transmembrane region" description="Helical" evidence="12">
    <location>
        <begin position="337"/>
        <end position="356"/>
    </location>
</feature>
<evidence type="ECO:0000256" key="6">
    <source>
        <dbReference type="ARBA" id="ARBA00022692"/>
    </source>
</evidence>
<dbReference type="InterPro" id="IPR006153">
    <property type="entry name" value="Cation/H_exchanger_TM"/>
</dbReference>
<evidence type="ECO:0000256" key="5">
    <source>
        <dbReference type="ARBA" id="ARBA00022538"/>
    </source>
</evidence>
<comment type="caution">
    <text evidence="14">The sequence shown here is derived from an EMBL/GenBank/DDBJ whole genome shotgun (WGS) entry which is preliminary data.</text>
</comment>
<protein>
    <submittedName>
        <fullName evidence="14">Monovalent cation:proton antiporter-2 (CPA2) family protein</fullName>
    </submittedName>
</protein>
<feature type="region of interest" description="Disordered" evidence="11">
    <location>
        <begin position="617"/>
        <end position="643"/>
    </location>
</feature>
<dbReference type="EMBL" id="JBEXAC010000002">
    <property type="protein sequence ID" value="MET6999510.1"/>
    <property type="molecule type" value="Genomic_DNA"/>
</dbReference>
<feature type="domain" description="RCK N-terminal" evidence="13">
    <location>
        <begin position="414"/>
        <end position="538"/>
    </location>
</feature>
<dbReference type="Proteomes" id="UP001549749">
    <property type="component" value="Unassembled WGS sequence"/>
</dbReference>
<feature type="transmembrane region" description="Helical" evidence="12">
    <location>
        <begin position="31"/>
        <end position="51"/>
    </location>
</feature>
<dbReference type="Gene3D" id="1.20.1530.20">
    <property type="match status" value="1"/>
</dbReference>
<feature type="transmembrane region" description="Helical" evidence="12">
    <location>
        <begin position="6"/>
        <end position="24"/>
    </location>
</feature>
<evidence type="ECO:0000256" key="2">
    <source>
        <dbReference type="ARBA" id="ARBA00005551"/>
    </source>
</evidence>
<evidence type="ECO:0000256" key="7">
    <source>
        <dbReference type="ARBA" id="ARBA00022958"/>
    </source>
</evidence>
<dbReference type="PANTHER" id="PTHR46157:SF4">
    <property type="entry name" value="K(+) EFFLUX ANTIPORTER 3, CHLOROPLASTIC"/>
    <property type="match status" value="1"/>
</dbReference>
<proteinExistence type="inferred from homology"/>
<feature type="transmembrane region" description="Helical" evidence="12">
    <location>
        <begin position="305"/>
        <end position="325"/>
    </location>
</feature>
<feature type="transmembrane region" description="Helical" evidence="12">
    <location>
        <begin position="149"/>
        <end position="172"/>
    </location>
</feature>
<dbReference type="SUPFAM" id="SSF51735">
    <property type="entry name" value="NAD(P)-binding Rossmann-fold domains"/>
    <property type="match status" value="1"/>
</dbReference>
<evidence type="ECO:0000256" key="3">
    <source>
        <dbReference type="ARBA" id="ARBA00022448"/>
    </source>
</evidence>
<comment type="subcellular location">
    <subcellularLocation>
        <location evidence="1">Membrane</location>
        <topology evidence="1">Multi-pass membrane protein</topology>
    </subcellularLocation>
</comment>
<dbReference type="PANTHER" id="PTHR46157">
    <property type="entry name" value="K(+) EFFLUX ANTIPORTER 3, CHLOROPLASTIC"/>
    <property type="match status" value="1"/>
</dbReference>
<feature type="transmembrane region" description="Helical" evidence="12">
    <location>
        <begin position="88"/>
        <end position="110"/>
    </location>
</feature>
<dbReference type="NCBIfam" id="TIGR00932">
    <property type="entry name" value="2a37"/>
    <property type="match status" value="1"/>
</dbReference>
<dbReference type="PROSITE" id="PS51201">
    <property type="entry name" value="RCK_N"/>
    <property type="match status" value="1"/>
</dbReference>
<evidence type="ECO:0000259" key="13">
    <source>
        <dbReference type="PROSITE" id="PS51201"/>
    </source>
</evidence>
<evidence type="ECO:0000256" key="8">
    <source>
        <dbReference type="ARBA" id="ARBA00022989"/>
    </source>
</evidence>
<evidence type="ECO:0000256" key="1">
    <source>
        <dbReference type="ARBA" id="ARBA00004141"/>
    </source>
</evidence>
<evidence type="ECO:0000256" key="12">
    <source>
        <dbReference type="SAM" id="Phobius"/>
    </source>
</evidence>
<keyword evidence="5" id="KW-0633">Potassium transport</keyword>
<dbReference type="Pfam" id="PF00999">
    <property type="entry name" value="Na_H_Exchanger"/>
    <property type="match status" value="1"/>
</dbReference>
<dbReference type="RefSeq" id="WP_354662074.1">
    <property type="nucleotide sequence ID" value="NZ_JBEXAC010000002.1"/>
</dbReference>
<keyword evidence="15" id="KW-1185">Reference proteome</keyword>
<feature type="transmembrane region" description="Helical" evidence="12">
    <location>
        <begin position="368"/>
        <end position="389"/>
    </location>
</feature>
<name>A0ABV2T8Y2_9BACT</name>
<sequence length="643" mass="69921">MDQHALLFQAMVYLAAAIVAVPVAKKLGLGAVLGYLLAGIIIGPSLLGFIGHEGQDIMHFAEFGVVMMLFLIGLELEPALLWKLRASILGLGGLQVTVTIGVITGVALLLGQPLNVSLALGMIFSVSSTAIVLQTLNEKGWMGSAGGQSSFAVLLFQDIAVIPMLAVFPLLGANVLTTDSEATHPFTENLPGWVHTLVVLGAVAIIVIGGRYLVRPLMRVIARTRVRELFTASALLLVISVAVLMSLVGLSPALGAFLGGVVLANSEYRHELESDIEPFKGLLLGLFFMAVGASIDFHLVLSNPLLMLGMVAALMMIKGIVLWGLGKTFKLSTEQSLLFAFGLSEVGEFGFVLLSFSRQNNILTAEMTNMMTAVVAISMALTPLVILFYERLLLPRFTLASTGNTRDADDIHGKNPIIVAGFGRFGNVVGRFLRANGVRATILDLDSDRVDALHDLGIKVYYGDASRYDMLVAAGAADAKILIVAMDTVEQTLEVVKMVRKYFPNLQMLVKAEDVPDTFNLMELGVLHIYRETLDTSLRMGSDALHMLGFRAYRTQRAARTFARHNEKILKELSAMRDDKKQYINTMKDRINDLEKLITSDKVSTWLDEGQAWDPESLREEVRNSQTDEDVAKLTDGNTGPIV</sequence>
<keyword evidence="7" id="KW-0630">Potassium</keyword>
<evidence type="ECO:0000256" key="9">
    <source>
        <dbReference type="ARBA" id="ARBA00023065"/>
    </source>
</evidence>
<evidence type="ECO:0000313" key="14">
    <source>
        <dbReference type="EMBL" id="MET6999510.1"/>
    </source>
</evidence>
<dbReference type="InterPro" id="IPR038770">
    <property type="entry name" value="Na+/solute_symporter_sf"/>
</dbReference>
<feature type="transmembrane region" description="Helical" evidence="12">
    <location>
        <begin position="235"/>
        <end position="262"/>
    </location>
</feature>
<organism evidence="14 15">
    <name type="scientific">Chitinophaga defluvii</name>
    <dbReference type="NCBI Taxonomy" id="3163343"/>
    <lineage>
        <taxon>Bacteria</taxon>
        <taxon>Pseudomonadati</taxon>
        <taxon>Bacteroidota</taxon>
        <taxon>Chitinophagia</taxon>
        <taxon>Chitinophagales</taxon>
        <taxon>Chitinophagaceae</taxon>
        <taxon>Chitinophaga</taxon>
    </lineage>
</organism>
<feature type="transmembrane region" description="Helical" evidence="12">
    <location>
        <begin position="57"/>
        <end position="76"/>
    </location>
</feature>
<accession>A0ABV2T8Y2</accession>
<feature type="transmembrane region" description="Helical" evidence="12">
    <location>
        <begin position="116"/>
        <end position="137"/>
    </location>
</feature>
<evidence type="ECO:0000256" key="11">
    <source>
        <dbReference type="SAM" id="MobiDB-lite"/>
    </source>
</evidence>
<keyword evidence="8 12" id="KW-1133">Transmembrane helix</keyword>
<keyword evidence="9" id="KW-0406">Ion transport</keyword>
<dbReference type="Gene3D" id="3.40.50.720">
    <property type="entry name" value="NAD(P)-binding Rossmann-like Domain"/>
    <property type="match status" value="1"/>
</dbReference>
<reference evidence="14 15" key="1">
    <citation type="submission" date="2024-06" db="EMBL/GenBank/DDBJ databases">
        <title>Chitinophaga defluvii sp. nov., isolated from municipal sewage.</title>
        <authorList>
            <person name="Zhang L."/>
        </authorList>
    </citation>
    <scope>NUCLEOTIDE SEQUENCE [LARGE SCALE GENOMIC DNA]</scope>
    <source>
        <strain evidence="14 15">H8</strain>
    </source>
</reference>
<feature type="transmembrane region" description="Helical" evidence="12">
    <location>
        <begin position="282"/>
        <end position="300"/>
    </location>
</feature>
<keyword evidence="10 12" id="KW-0472">Membrane</keyword>
<evidence type="ECO:0000256" key="10">
    <source>
        <dbReference type="ARBA" id="ARBA00023136"/>
    </source>
</evidence>
<dbReference type="InterPro" id="IPR003148">
    <property type="entry name" value="RCK_N"/>
</dbReference>
<dbReference type="InterPro" id="IPR036291">
    <property type="entry name" value="NAD(P)-bd_dom_sf"/>
</dbReference>
<dbReference type="InterPro" id="IPR004771">
    <property type="entry name" value="K/H_exchanger"/>
</dbReference>
<dbReference type="Pfam" id="PF02254">
    <property type="entry name" value="TrkA_N"/>
    <property type="match status" value="1"/>
</dbReference>
<keyword evidence="3" id="KW-0813">Transport</keyword>
<gene>
    <name evidence="14" type="ORF">ABR189_19135</name>
</gene>
<comment type="similarity">
    <text evidence="2">Belongs to the monovalent cation:proton antiporter 2 (CPA2) transporter (TC 2.A.37) family.</text>
</comment>
<evidence type="ECO:0000256" key="4">
    <source>
        <dbReference type="ARBA" id="ARBA00022449"/>
    </source>
</evidence>
<keyword evidence="4" id="KW-0050">Antiport</keyword>